<comment type="caution">
    <text evidence="1">The sequence shown here is derived from an EMBL/GenBank/DDBJ whole genome shotgun (WGS) entry which is preliminary data.</text>
</comment>
<proteinExistence type="predicted"/>
<sequence length="84" mass="9310">MMHMFQTNAGLNSFDEESNFSPQKLPHTDQDRWGPTSLPFVTNDFSILVSKTQESTPGPQKMPGANQGGQGPINLLSHRLELIN</sequence>
<accession>A0ACC2RNV7</accession>
<gene>
    <name evidence="1" type="ORF">DSO57_1002013</name>
</gene>
<dbReference type="Proteomes" id="UP001165960">
    <property type="component" value="Unassembled WGS sequence"/>
</dbReference>
<name>A0ACC2RNV7_9FUNG</name>
<evidence type="ECO:0000313" key="1">
    <source>
        <dbReference type="EMBL" id="KAJ9051752.1"/>
    </source>
</evidence>
<reference evidence="1" key="1">
    <citation type="submission" date="2022-04" db="EMBL/GenBank/DDBJ databases">
        <title>Genome of the entomopathogenic fungus Entomophthora muscae.</title>
        <authorList>
            <person name="Elya C."/>
            <person name="Lovett B.R."/>
            <person name="Lee E."/>
            <person name="Macias A.M."/>
            <person name="Hajek A.E."/>
            <person name="De Bivort B.L."/>
            <person name="Kasson M.T."/>
            <person name="De Fine Licht H.H."/>
            <person name="Stajich J.E."/>
        </authorList>
    </citation>
    <scope>NUCLEOTIDE SEQUENCE</scope>
    <source>
        <strain evidence="1">Berkeley</strain>
    </source>
</reference>
<protein>
    <submittedName>
        <fullName evidence="1">Uncharacterized protein</fullName>
    </submittedName>
</protein>
<dbReference type="EMBL" id="QTSX02007104">
    <property type="protein sequence ID" value="KAJ9051752.1"/>
    <property type="molecule type" value="Genomic_DNA"/>
</dbReference>
<organism evidence="1 2">
    <name type="scientific">Entomophthora muscae</name>
    <dbReference type="NCBI Taxonomy" id="34485"/>
    <lineage>
        <taxon>Eukaryota</taxon>
        <taxon>Fungi</taxon>
        <taxon>Fungi incertae sedis</taxon>
        <taxon>Zoopagomycota</taxon>
        <taxon>Entomophthoromycotina</taxon>
        <taxon>Entomophthoromycetes</taxon>
        <taxon>Entomophthorales</taxon>
        <taxon>Entomophthoraceae</taxon>
        <taxon>Entomophthora</taxon>
    </lineage>
</organism>
<evidence type="ECO:0000313" key="2">
    <source>
        <dbReference type="Proteomes" id="UP001165960"/>
    </source>
</evidence>
<keyword evidence="2" id="KW-1185">Reference proteome</keyword>